<evidence type="ECO:0000256" key="1">
    <source>
        <dbReference type="SAM" id="Phobius"/>
    </source>
</evidence>
<name>A0A109BK76_HYPSL</name>
<reference evidence="2 3" key="1">
    <citation type="submission" date="2015-10" db="EMBL/GenBank/DDBJ databases">
        <title>Transcriptomic analysis of a linuron degrading triple-species bacterial consortium.</title>
        <authorList>
            <person name="Albers P."/>
        </authorList>
    </citation>
    <scope>NUCLEOTIDE SEQUENCE [LARGE SCALE GENOMIC DNA]</scope>
    <source>
        <strain evidence="2 3">WDL6</strain>
    </source>
</reference>
<dbReference type="OrthoDB" id="9815400at2"/>
<gene>
    <name evidence="2" type="ORF">APY04_1031</name>
</gene>
<feature type="transmembrane region" description="Helical" evidence="1">
    <location>
        <begin position="69"/>
        <end position="89"/>
    </location>
</feature>
<dbReference type="Pfam" id="PF03729">
    <property type="entry name" value="DUF308"/>
    <property type="match status" value="2"/>
</dbReference>
<feature type="transmembrane region" description="Helical" evidence="1">
    <location>
        <begin position="40"/>
        <end position="62"/>
    </location>
</feature>
<dbReference type="PATRIC" id="fig|121290.4.peg.910"/>
<keyword evidence="1" id="KW-1133">Transmembrane helix</keyword>
<dbReference type="PANTHER" id="PTHR34989">
    <property type="entry name" value="PROTEIN HDED"/>
    <property type="match status" value="1"/>
</dbReference>
<dbReference type="PANTHER" id="PTHR34989:SF1">
    <property type="entry name" value="PROTEIN HDED"/>
    <property type="match status" value="1"/>
</dbReference>
<feature type="transmembrane region" description="Helical" evidence="1">
    <location>
        <begin position="125"/>
        <end position="147"/>
    </location>
</feature>
<keyword evidence="1" id="KW-0472">Membrane</keyword>
<proteinExistence type="predicted"/>
<feature type="transmembrane region" description="Helical" evidence="1">
    <location>
        <begin position="153"/>
        <end position="173"/>
    </location>
</feature>
<organism evidence="2 3">
    <name type="scientific">Hyphomicrobium sulfonivorans</name>
    <dbReference type="NCBI Taxonomy" id="121290"/>
    <lineage>
        <taxon>Bacteria</taxon>
        <taxon>Pseudomonadati</taxon>
        <taxon>Pseudomonadota</taxon>
        <taxon>Alphaproteobacteria</taxon>
        <taxon>Hyphomicrobiales</taxon>
        <taxon>Hyphomicrobiaceae</taxon>
        <taxon>Hyphomicrobium</taxon>
    </lineage>
</organism>
<sequence length="189" mass="20123">MRVAETKALISEKWGWFLALGIGLIIAGIAAIAFPLVSTIAAKIMLGWLFLIGGALLVFHAFQAPQWSGFLWELIIGALYLIVGGYLAFFPLTGLLTLAVVLAALFIAEGIFEIVMAYRVSPHEGWFWLLLSGIAAIAVGVLIALGLPGSATWALGLLVGINLLFSGWSYIFLALAGKSEHDKAVPAAR</sequence>
<dbReference type="InterPro" id="IPR005325">
    <property type="entry name" value="DUF308_memb"/>
</dbReference>
<feature type="transmembrane region" description="Helical" evidence="1">
    <location>
        <begin position="95"/>
        <end position="118"/>
    </location>
</feature>
<keyword evidence="3" id="KW-1185">Reference proteome</keyword>
<feature type="transmembrane region" description="Helical" evidence="1">
    <location>
        <begin position="14"/>
        <end position="34"/>
    </location>
</feature>
<protein>
    <recommendedName>
        <fullName evidence="4">HdeD family acid-resistance protein</fullName>
    </recommendedName>
</protein>
<dbReference type="GO" id="GO:0005886">
    <property type="term" value="C:plasma membrane"/>
    <property type="evidence" value="ECO:0007669"/>
    <property type="project" value="TreeGrafter"/>
</dbReference>
<dbReference type="InterPro" id="IPR052712">
    <property type="entry name" value="Acid_resist_chaperone_HdeD"/>
</dbReference>
<dbReference type="EMBL" id="LMTR01000032">
    <property type="protein sequence ID" value="KWT70354.1"/>
    <property type="molecule type" value="Genomic_DNA"/>
</dbReference>
<dbReference type="Proteomes" id="UP000059074">
    <property type="component" value="Unassembled WGS sequence"/>
</dbReference>
<dbReference type="AlphaFoldDB" id="A0A109BK76"/>
<dbReference type="STRING" id="121290.APY04_1031"/>
<evidence type="ECO:0000313" key="3">
    <source>
        <dbReference type="Proteomes" id="UP000059074"/>
    </source>
</evidence>
<keyword evidence="1" id="KW-0812">Transmembrane</keyword>
<evidence type="ECO:0000313" key="2">
    <source>
        <dbReference type="EMBL" id="KWT70354.1"/>
    </source>
</evidence>
<accession>A0A109BK76</accession>
<comment type="caution">
    <text evidence="2">The sequence shown here is derived from an EMBL/GenBank/DDBJ whole genome shotgun (WGS) entry which is preliminary data.</text>
</comment>
<evidence type="ECO:0008006" key="4">
    <source>
        <dbReference type="Google" id="ProtNLM"/>
    </source>
</evidence>